<keyword evidence="3" id="KW-1185">Reference proteome</keyword>
<dbReference type="Pfam" id="PF13649">
    <property type="entry name" value="Methyltransf_25"/>
    <property type="match status" value="1"/>
</dbReference>
<dbReference type="InterPro" id="IPR029063">
    <property type="entry name" value="SAM-dependent_MTases_sf"/>
</dbReference>
<dbReference type="CDD" id="cd02440">
    <property type="entry name" value="AdoMet_MTases"/>
    <property type="match status" value="1"/>
</dbReference>
<dbReference type="GO" id="GO:0032259">
    <property type="term" value="P:methylation"/>
    <property type="evidence" value="ECO:0007669"/>
    <property type="project" value="UniProtKB-KW"/>
</dbReference>
<evidence type="ECO:0000313" key="2">
    <source>
        <dbReference type="EMBL" id="SDM74064.1"/>
    </source>
</evidence>
<keyword evidence="2" id="KW-0489">Methyltransferase</keyword>
<accession>A0A1G9VP96</accession>
<dbReference type="GO" id="GO:0008168">
    <property type="term" value="F:methyltransferase activity"/>
    <property type="evidence" value="ECO:0007669"/>
    <property type="project" value="UniProtKB-KW"/>
</dbReference>
<keyword evidence="2" id="KW-0808">Transferase</keyword>
<dbReference type="InterPro" id="IPR041698">
    <property type="entry name" value="Methyltransf_25"/>
</dbReference>
<reference evidence="2 3" key="1">
    <citation type="submission" date="2016-10" db="EMBL/GenBank/DDBJ databases">
        <authorList>
            <person name="de Groot N.N."/>
        </authorList>
    </citation>
    <scope>NUCLEOTIDE SEQUENCE [LARGE SCALE GENOMIC DNA]</scope>
    <source>
        <strain evidence="2 3">DSM 44149</strain>
    </source>
</reference>
<sequence length="250" mass="27037">MEDGYFGESVAAGYDESSAEMFEPGAVNPAVDFLAALAGDGRALELGIGTGRIALPLAQRGIPVHGIELSRAMVSRLRAKSGGDAIDVTIGDFSATRVAGTFSVAYLVYNTIMNLTTQSAQVDCFRNVAAHLEPGGCFVVEVCVPSLRSLPPGQNVFPFHVSATGWAYDVYDFATQAMSSNYVRAGGELRSIPFRYVWPAELDLMAQLAGLRLRERWQDWTRKPFTGESTSHVSVWEKPATAAEVVEHAR</sequence>
<organism evidence="2 3">
    <name type="scientific">Allokutzneria albata</name>
    <name type="common">Kibdelosporangium albatum</name>
    <dbReference type="NCBI Taxonomy" id="211114"/>
    <lineage>
        <taxon>Bacteria</taxon>
        <taxon>Bacillati</taxon>
        <taxon>Actinomycetota</taxon>
        <taxon>Actinomycetes</taxon>
        <taxon>Pseudonocardiales</taxon>
        <taxon>Pseudonocardiaceae</taxon>
        <taxon>Allokutzneria</taxon>
    </lineage>
</organism>
<evidence type="ECO:0000259" key="1">
    <source>
        <dbReference type="Pfam" id="PF13649"/>
    </source>
</evidence>
<name>A0A1G9VP96_ALLAB</name>
<dbReference type="STRING" id="211114.SAMN04489726_3157"/>
<dbReference type="SUPFAM" id="SSF53335">
    <property type="entry name" value="S-adenosyl-L-methionine-dependent methyltransferases"/>
    <property type="match status" value="1"/>
</dbReference>
<dbReference type="AlphaFoldDB" id="A0A1G9VP96"/>
<gene>
    <name evidence="2" type="ORF">SAMN04489726_3157</name>
</gene>
<dbReference type="Proteomes" id="UP000183376">
    <property type="component" value="Chromosome I"/>
</dbReference>
<dbReference type="eggNOG" id="COG0030">
    <property type="taxonomic scope" value="Bacteria"/>
</dbReference>
<feature type="domain" description="Methyltransferase" evidence="1">
    <location>
        <begin position="44"/>
        <end position="136"/>
    </location>
</feature>
<dbReference type="Gene3D" id="3.40.50.150">
    <property type="entry name" value="Vaccinia Virus protein VP39"/>
    <property type="match status" value="1"/>
</dbReference>
<dbReference type="RefSeq" id="WP_030431329.1">
    <property type="nucleotide sequence ID" value="NZ_JOEF01000019.1"/>
</dbReference>
<dbReference type="EMBL" id="LT629701">
    <property type="protein sequence ID" value="SDM74064.1"/>
    <property type="molecule type" value="Genomic_DNA"/>
</dbReference>
<protein>
    <submittedName>
        <fullName evidence="2">Methyltransferase domain-containing protein</fullName>
    </submittedName>
</protein>
<evidence type="ECO:0000313" key="3">
    <source>
        <dbReference type="Proteomes" id="UP000183376"/>
    </source>
</evidence>
<proteinExistence type="predicted"/>